<dbReference type="KEGG" id="nga:Ngar_c03090"/>
<dbReference type="AlphaFoldDB" id="K0IHK4"/>
<gene>
    <name evidence="1" type="ordered locus">Ngar_c03090</name>
    <name evidence="2" type="ordered locus">Ngar_c03390</name>
</gene>
<dbReference type="Proteomes" id="UP000008037">
    <property type="component" value="Chromosome"/>
</dbReference>
<organism evidence="2 3">
    <name type="scientific">Nitrososphaera gargensis (strain Ga9.2)</name>
    <dbReference type="NCBI Taxonomy" id="1237085"/>
    <lineage>
        <taxon>Archaea</taxon>
        <taxon>Nitrososphaerota</taxon>
        <taxon>Nitrososphaeria</taxon>
        <taxon>Nitrososphaerales</taxon>
        <taxon>Nitrososphaeraceae</taxon>
        <taxon>Nitrososphaera</taxon>
    </lineage>
</organism>
<protein>
    <submittedName>
        <fullName evidence="2">Uncharacterized protein</fullName>
    </submittedName>
</protein>
<dbReference type="KEGG" id="nga:Ngar_c03390"/>
<evidence type="ECO:0000313" key="2">
    <source>
        <dbReference type="EMBL" id="AFU57287.1"/>
    </source>
</evidence>
<accession>K0IHK4</accession>
<dbReference type="EMBL" id="CP002408">
    <property type="protein sequence ID" value="AFU57287.1"/>
    <property type="molecule type" value="Genomic_DNA"/>
</dbReference>
<name>K0IHK4_NITGG</name>
<evidence type="ECO:0000313" key="1">
    <source>
        <dbReference type="EMBL" id="AFU57257.1"/>
    </source>
</evidence>
<dbReference type="EMBL" id="CP002408">
    <property type="protein sequence ID" value="AFU57257.1"/>
    <property type="molecule type" value="Genomic_DNA"/>
</dbReference>
<proteinExistence type="predicted"/>
<keyword evidence="3" id="KW-1185">Reference proteome</keyword>
<sequence length="41" mass="5023">MIEYLRRKFEETNDIRWLPTNISDFDRYNTFTVRLLGGPPF</sequence>
<evidence type="ECO:0000313" key="3">
    <source>
        <dbReference type="Proteomes" id="UP000008037"/>
    </source>
</evidence>
<dbReference type="HOGENOM" id="CLU_3263937_0_0_2"/>
<dbReference type="STRING" id="1237085.Ngar_c03090"/>
<dbReference type="InParanoid" id="K0IHK4"/>
<dbReference type="BioCyc" id="CNIT1237085:G1324-309-MONOMER"/>
<reference evidence="2 3" key="1">
    <citation type="journal article" date="2012" name="Environ. Microbiol.">
        <title>The genome of the ammonia-oxidizing Candidatus Nitrososphaera gargensis: insights into metabolic versatility and environmental adaptations.</title>
        <authorList>
            <person name="Spang A."/>
            <person name="Poehlein A."/>
            <person name="Offre P."/>
            <person name="Zumbragel S."/>
            <person name="Haider S."/>
            <person name="Rychlik N."/>
            <person name="Nowka B."/>
            <person name="Schmeisser C."/>
            <person name="Lebedeva E.V."/>
            <person name="Rattei T."/>
            <person name="Bohm C."/>
            <person name="Schmid M."/>
            <person name="Galushko A."/>
            <person name="Hatzenpichler R."/>
            <person name="Weinmaier T."/>
            <person name="Daniel R."/>
            <person name="Schleper C."/>
            <person name="Spieck E."/>
            <person name="Streit W."/>
            <person name="Wagner M."/>
        </authorList>
    </citation>
    <scope>NUCLEOTIDE SEQUENCE [LARGE SCALE GENOMIC DNA]</scope>
    <source>
        <strain evidence="2">Enrichment culture Ga9.2</strain>
        <strain evidence="3">Ga9.2</strain>
    </source>
</reference>